<protein>
    <submittedName>
        <fullName evidence="4">TetR family transcriptional regulator</fullName>
    </submittedName>
</protein>
<proteinExistence type="predicted"/>
<evidence type="ECO:0000313" key="4">
    <source>
        <dbReference type="EMBL" id="GHF19986.1"/>
    </source>
</evidence>
<dbReference type="EMBL" id="BNAU01000008">
    <property type="protein sequence ID" value="GHF19986.1"/>
    <property type="molecule type" value="Genomic_DNA"/>
</dbReference>
<keyword evidence="1 2" id="KW-0238">DNA-binding</keyword>
<comment type="caution">
    <text evidence="4">The sequence shown here is derived from an EMBL/GenBank/DDBJ whole genome shotgun (WGS) entry which is preliminary data.</text>
</comment>
<accession>A0ABQ3JC04</accession>
<dbReference type="PRINTS" id="PR00455">
    <property type="entry name" value="HTHTETR"/>
</dbReference>
<dbReference type="RefSeq" id="WP_191248208.1">
    <property type="nucleotide sequence ID" value="NZ_BNAU01000008.1"/>
</dbReference>
<dbReference type="InterPro" id="IPR050109">
    <property type="entry name" value="HTH-type_TetR-like_transc_reg"/>
</dbReference>
<keyword evidence="5" id="KW-1185">Reference proteome</keyword>
<dbReference type="InterPro" id="IPR001647">
    <property type="entry name" value="HTH_TetR"/>
</dbReference>
<dbReference type="PANTHER" id="PTHR30055">
    <property type="entry name" value="HTH-TYPE TRANSCRIPTIONAL REGULATOR RUTR"/>
    <property type="match status" value="1"/>
</dbReference>
<dbReference type="PANTHER" id="PTHR30055:SF200">
    <property type="entry name" value="HTH-TYPE TRANSCRIPTIONAL REPRESSOR BDCR"/>
    <property type="match status" value="1"/>
</dbReference>
<organism evidence="4 5">
    <name type="scientific">Amycolatopsis deserti</name>
    <dbReference type="NCBI Taxonomy" id="185696"/>
    <lineage>
        <taxon>Bacteria</taxon>
        <taxon>Bacillati</taxon>
        <taxon>Actinomycetota</taxon>
        <taxon>Actinomycetes</taxon>
        <taxon>Pseudonocardiales</taxon>
        <taxon>Pseudonocardiaceae</taxon>
        <taxon>Amycolatopsis</taxon>
    </lineage>
</organism>
<dbReference type="Proteomes" id="UP000605897">
    <property type="component" value="Unassembled WGS sequence"/>
</dbReference>
<evidence type="ECO:0000256" key="2">
    <source>
        <dbReference type="PROSITE-ProRule" id="PRU00335"/>
    </source>
</evidence>
<dbReference type="PROSITE" id="PS50977">
    <property type="entry name" value="HTH_TETR_2"/>
    <property type="match status" value="1"/>
</dbReference>
<evidence type="ECO:0000313" key="5">
    <source>
        <dbReference type="Proteomes" id="UP000605897"/>
    </source>
</evidence>
<sequence>MARTAAPGTRERILDVAGALFYTEGVRAVGMSRIIGEVGCGKNLLYAHFPSKTDLVAAYLGRFRERRDRAEAQALREAGDDPGEQLVALVAEIAGRLRRPDFRGCPFRNLLTEFPAGDELPERMAREYLAQTRELVGRLAGETGVPDREGLADRIWLIIDGLYASEFRERAAEVAPAMVREAITAARDARTPTV</sequence>
<dbReference type="SUPFAM" id="SSF46689">
    <property type="entry name" value="Homeodomain-like"/>
    <property type="match status" value="1"/>
</dbReference>
<reference evidence="5" key="1">
    <citation type="journal article" date="2019" name="Int. J. Syst. Evol. Microbiol.">
        <title>The Global Catalogue of Microorganisms (GCM) 10K type strain sequencing project: providing services to taxonomists for standard genome sequencing and annotation.</title>
        <authorList>
            <consortium name="The Broad Institute Genomics Platform"/>
            <consortium name="The Broad Institute Genome Sequencing Center for Infectious Disease"/>
            <person name="Wu L."/>
            <person name="Ma J."/>
        </authorList>
    </citation>
    <scope>NUCLEOTIDE SEQUENCE [LARGE SCALE GENOMIC DNA]</scope>
    <source>
        <strain evidence="5">CGMCC 4.7677</strain>
    </source>
</reference>
<name>A0ABQ3JC04_9PSEU</name>
<dbReference type="SUPFAM" id="SSF48498">
    <property type="entry name" value="Tetracyclin repressor-like, C-terminal domain"/>
    <property type="match status" value="1"/>
</dbReference>
<evidence type="ECO:0000259" key="3">
    <source>
        <dbReference type="PROSITE" id="PS50977"/>
    </source>
</evidence>
<gene>
    <name evidence="4" type="ORF">GCM10017786_62470</name>
</gene>
<dbReference type="InterPro" id="IPR036271">
    <property type="entry name" value="Tet_transcr_reg_TetR-rel_C_sf"/>
</dbReference>
<feature type="DNA-binding region" description="H-T-H motif" evidence="2">
    <location>
        <begin position="30"/>
        <end position="49"/>
    </location>
</feature>
<evidence type="ECO:0000256" key="1">
    <source>
        <dbReference type="ARBA" id="ARBA00023125"/>
    </source>
</evidence>
<dbReference type="Gene3D" id="1.10.357.10">
    <property type="entry name" value="Tetracycline Repressor, domain 2"/>
    <property type="match status" value="1"/>
</dbReference>
<feature type="domain" description="HTH tetR-type" evidence="3">
    <location>
        <begin position="7"/>
        <end position="67"/>
    </location>
</feature>
<dbReference type="Pfam" id="PF00440">
    <property type="entry name" value="TetR_N"/>
    <property type="match status" value="1"/>
</dbReference>
<dbReference type="InterPro" id="IPR009057">
    <property type="entry name" value="Homeodomain-like_sf"/>
</dbReference>